<dbReference type="AlphaFoldDB" id="A0A7W3N1S3"/>
<reference evidence="1 2" key="1">
    <citation type="submission" date="2020-08" db="EMBL/GenBank/DDBJ databases">
        <title>Sequencing the genomes of 1000 actinobacteria strains.</title>
        <authorList>
            <person name="Klenk H.-P."/>
        </authorList>
    </citation>
    <scope>NUCLEOTIDE SEQUENCE [LARGE SCALE GENOMIC DNA]</scope>
    <source>
        <strain evidence="1 2">DSM 45823</strain>
    </source>
</reference>
<dbReference type="RefSeq" id="WP_182707026.1">
    <property type="nucleotide sequence ID" value="NZ_JACJII010000001.1"/>
</dbReference>
<sequence>MDDSFEEKFERLKVELAATYTLLARLLSRLPIPIGIPPLEEEWDPEEAIEVLARTRTSLLGPQPIEDWPRGLIDEAVLMWLTAYEVGNTMVIGAPDPWKYDAVSRVLMRVISLADAAARELGFELDSE</sequence>
<comment type="caution">
    <text evidence="1">The sequence shown here is derived from an EMBL/GenBank/DDBJ whole genome shotgun (WGS) entry which is preliminary data.</text>
</comment>
<keyword evidence="2" id="KW-1185">Reference proteome</keyword>
<evidence type="ECO:0000313" key="2">
    <source>
        <dbReference type="Proteomes" id="UP000539313"/>
    </source>
</evidence>
<protein>
    <submittedName>
        <fullName evidence="1">Uncharacterized protein</fullName>
    </submittedName>
</protein>
<gene>
    <name evidence="1" type="ORF">HNR21_004860</name>
</gene>
<proteinExistence type="predicted"/>
<accession>A0A7W3N1S3</accession>
<name>A0A7W3N1S3_9ACTN</name>
<evidence type="ECO:0000313" key="1">
    <source>
        <dbReference type="EMBL" id="MBA9005978.1"/>
    </source>
</evidence>
<organism evidence="1 2">
    <name type="scientific">Thermomonospora cellulosilytica</name>
    <dbReference type="NCBI Taxonomy" id="1411118"/>
    <lineage>
        <taxon>Bacteria</taxon>
        <taxon>Bacillati</taxon>
        <taxon>Actinomycetota</taxon>
        <taxon>Actinomycetes</taxon>
        <taxon>Streptosporangiales</taxon>
        <taxon>Thermomonosporaceae</taxon>
        <taxon>Thermomonospora</taxon>
    </lineage>
</organism>
<dbReference type="Proteomes" id="UP000539313">
    <property type="component" value="Unassembled WGS sequence"/>
</dbReference>
<dbReference type="EMBL" id="JACJII010000001">
    <property type="protein sequence ID" value="MBA9005978.1"/>
    <property type="molecule type" value="Genomic_DNA"/>
</dbReference>